<comment type="subunit">
    <text evidence="2 4">Homodimer.</text>
</comment>
<dbReference type="InterPro" id="IPR044859">
    <property type="entry name" value="Allene_oxi_cyc_Dirigent"/>
</dbReference>
<dbReference type="GeneID" id="116207284"/>
<dbReference type="InterPro" id="IPR004265">
    <property type="entry name" value="Dirigent"/>
</dbReference>
<reference evidence="5" key="2">
    <citation type="submission" date="2017-06" db="EMBL/GenBank/DDBJ databases">
        <title>The pomegranate genome and the genomics of punicalagin biosynthesis.</title>
        <authorList>
            <person name="Xu C."/>
        </authorList>
    </citation>
    <scope>NUCLEOTIDE SEQUENCE [LARGE SCALE GENOMIC DNA]</scope>
    <source>
        <tissue evidence="5">Fresh leaf</tissue>
    </source>
</reference>
<reference evidence="6 8" key="3">
    <citation type="submission" date="2017-11" db="EMBL/GenBank/DDBJ databases">
        <title>De-novo sequencing of pomegranate (Punica granatum L.) genome.</title>
        <authorList>
            <person name="Akparov Z."/>
            <person name="Amiraslanov A."/>
            <person name="Hajiyeva S."/>
            <person name="Abbasov M."/>
            <person name="Kaur K."/>
            <person name="Hamwieh A."/>
            <person name="Solovyev V."/>
            <person name="Salamov A."/>
            <person name="Braich B."/>
            <person name="Kosarev P."/>
            <person name="Mahmoud A."/>
            <person name="Hajiyev E."/>
            <person name="Babayeva S."/>
            <person name="Izzatullayeva V."/>
            <person name="Mammadov A."/>
            <person name="Mammadov A."/>
            <person name="Sharifova S."/>
            <person name="Ojaghi J."/>
            <person name="Eynullazada K."/>
            <person name="Bayramov B."/>
            <person name="Abdulazimova A."/>
            <person name="Shahmuradov I."/>
        </authorList>
    </citation>
    <scope>NUCLEOTIDE SEQUENCE [LARGE SCALE GENOMIC DNA]</scope>
    <source>
        <strain evidence="6">AG2017</strain>
        <strain evidence="8">cv. AG2017</strain>
        <tissue evidence="6">Leaf</tissue>
    </source>
</reference>
<evidence type="ECO:0000313" key="7">
    <source>
        <dbReference type="Proteomes" id="UP000197138"/>
    </source>
</evidence>
<sequence>MRRLTAEKFSLFFFLLLLFVFSYSVLAAGKSIRRNKPCNRLVLHLHEIIRQGNYTFPNATSAAVTKRVPGLGSFQFGEMYVFDNLVTRDANPHSPQAARARGFYVYDGKDSGNDLYMITLSFNSTEYTGTLTILGTNNHSLKTRDLPVVGGTGDFFMARGVTTLEVDVIDFTTSYFRLKMDIKLYECY</sequence>
<name>A0A218WIB9_PUNGR</name>
<dbReference type="EMBL" id="MTKT01004293">
    <property type="protein sequence ID" value="OWM72120.1"/>
    <property type="molecule type" value="Genomic_DNA"/>
</dbReference>
<dbReference type="PANTHER" id="PTHR46442:SF6">
    <property type="entry name" value="DIRIGENT PROTEIN 5"/>
    <property type="match status" value="1"/>
</dbReference>
<organism evidence="5 7">
    <name type="scientific">Punica granatum</name>
    <name type="common">Pomegranate</name>
    <dbReference type="NCBI Taxonomy" id="22663"/>
    <lineage>
        <taxon>Eukaryota</taxon>
        <taxon>Viridiplantae</taxon>
        <taxon>Streptophyta</taxon>
        <taxon>Embryophyta</taxon>
        <taxon>Tracheophyta</taxon>
        <taxon>Spermatophyta</taxon>
        <taxon>Magnoliopsida</taxon>
        <taxon>eudicotyledons</taxon>
        <taxon>Gunneridae</taxon>
        <taxon>Pentapetalae</taxon>
        <taxon>rosids</taxon>
        <taxon>malvids</taxon>
        <taxon>Myrtales</taxon>
        <taxon>Lythraceae</taxon>
        <taxon>Punica</taxon>
    </lineage>
</organism>
<evidence type="ECO:0000256" key="1">
    <source>
        <dbReference type="ARBA" id="ARBA00010746"/>
    </source>
</evidence>
<dbReference type="GO" id="GO:0009699">
    <property type="term" value="P:phenylpropanoid biosynthetic process"/>
    <property type="evidence" value="ECO:0007669"/>
    <property type="project" value="UniProtKB-ARBA"/>
</dbReference>
<dbReference type="Gene3D" id="2.40.480.10">
    <property type="entry name" value="Allene oxide cyclase-like"/>
    <property type="match status" value="1"/>
</dbReference>
<keyword evidence="4" id="KW-0052">Apoplast</keyword>
<gene>
    <name evidence="5" type="ORF">CDL15_Pgr018003</name>
    <name evidence="6" type="ORF">CRG98_022701</name>
</gene>
<keyword evidence="8" id="KW-1185">Reference proteome</keyword>
<proteinExistence type="inferred from homology"/>
<evidence type="ECO:0000256" key="2">
    <source>
        <dbReference type="ARBA" id="ARBA00011738"/>
    </source>
</evidence>
<protein>
    <recommendedName>
        <fullName evidence="4">Dirigent protein</fullName>
    </recommendedName>
</protein>
<dbReference type="Proteomes" id="UP000233551">
    <property type="component" value="Unassembled WGS sequence"/>
</dbReference>
<comment type="similarity">
    <text evidence="1 4">Belongs to the plant dirigent protein family.</text>
</comment>
<dbReference type="EMBL" id="PGOL01001564">
    <property type="protein sequence ID" value="PKI56872.1"/>
    <property type="molecule type" value="Genomic_DNA"/>
</dbReference>
<evidence type="ECO:0000256" key="3">
    <source>
        <dbReference type="ARBA" id="ARBA00022525"/>
    </source>
</evidence>
<evidence type="ECO:0000313" key="8">
    <source>
        <dbReference type="Proteomes" id="UP000233551"/>
    </source>
</evidence>
<accession>A0A218WIB9</accession>
<dbReference type="Pfam" id="PF03018">
    <property type="entry name" value="Dirigent"/>
    <property type="match status" value="1"/>
</dbReference>
<dbReference type="PANTHER" id="PTHR46442">
    <property type="entry name" value="DIRIGENT PROTEIN"/>
    <property type="match status" value="1"/>
</dbReference>
<dbReference type="AlphaFoldDB" id="A0A218WIB9"/>
<feature type="signal peptide" evidence="4">
    <location>
        <begin position="1"/>
        <end position="27"/>
    </location>
</feature>
<comment type="caution">
    <text evidence="5">The sequence shown here is derived from an EMBL/GenBank/DDBJ whole genome shotgun (WGS) entry which is preliminary data.</text>
</comment>
<keyword evidence="4" id="KW-0732">Signal</keyword>
<dbReference type="STRING" id="22663.A0A218WIB9"/>
<dbReference type="GO" id="GO:0048046">
    <property type="term" value="C:apoplast"/>
    <property type="evidence" value="ECO:0007669"/>
    <property type="project" value="UniProtKB-SubCell"/>
</dbReference>
<comment type="function">
    <text evidence="4">Dirigent proteins impart stereoselectivity on the phenoxy radical-coupling reaction, yielding optically active lignans from two molecules of coniferyl alcohol in the biosynthesis of lignans, flavonolignans, and alkaloids and thus plays a central role in plant secondary metabolism.</text>
</comment>
<evidence type="ECO:0000313" key="6">
    <source>
        <dbReference type="EMBL" id="PKI56872.1"/>
    </source>
</evidence>
<evidence type="ECO:0000313" key="5">
    <source>
        <dbReference type="EMBL" id="OWM72120.1"/>
    </source>
</evidence>
<reference evidence="7" key="1">
    <citation type="journal article" date="2017" name="Plant J.">
        <title>The pomegranate (Punica granatum L.) genome and the genomics of punicalagin biosynthesis.</title>
        <authorList>
            <person name="Qin G."/>
            <person name="Xu C."/>
            <person name="Ming R."/>
            <person name="Tang H."/>
            <person name="Guyot R."/>
            <person name="Kramer E.M."/>
            <person name="Hu Y."/>
            <person name="Yi X."/>
            <person name="Qi Y."/>
            <person name="Xu X."/>
            <person name="Gao Z."/>
            <person name="Pan H."/>
            <person name="Jian J."/>
            <person name="Tian Y."/>
            <person name="Yue Z."/>
            <person name="Xu Y."/>
        </authorList>
    </citation>
    <scope>NUCLEOTIDE SEQUENCE [LARGE SCALE GENOMIC DNA]</scope>
    <source>
        <strain evidence="7">cv. Dabenzi</strain>
    </source>
</reference>
<evidence type="ECO:0000256" key="4">
    <source>
        <dbReference type="RuleBase" id="RU363099"/>
    </source>
</evidence>
<dbReference type="Proteomes" id="UP000197138">
    <property type="component" value="Unassembled WGS sequence"/>
</dbReference>
<keyword evidence="3 4" id="KW-0964">Secreted</keyword>
<comment type="subcellular location">
    <subcellularLocation>
        <location evidence="4">Secreted</location>
        <location evidence="4">Extracellular space</location>
        <location evidence="4">Apoplast</location>
    </subcellularLocation>
</comment>
<feature type="chain" id="PRO_5013981594" description="Dirigent protein" evidence="4">
    <location>
        <begin position="28"/>
        <end position="188"/>
    </location>
</feature>